<sequence>MPHKTLAAALALVASAAAPAAAHEPQEPRGRQDAHRLVITVANSGADDGTYELRCHPAGGEHPRPTEACAAIDGSAAPFAAVPKDAMCTYMWGGSATAEVEGVWAGEPVRATFSRVNGCEIERWDALVPALPRIDG</sequence>
<name>A0A3A9WCX5_9ACTN</name>
<proteinExistence type="inferred from homology"/>
<dbReference type="Proteomes" id="UP000268652">
    <property type="component" value="Unassembled WGS sequence"/>
</dbReference>
<evidence type="ECO:0000256" key="5">
    <source>
        <dbReference type="ARBA" id="ARBA00022900"/>
    </source>
</evidence>
<keyword evidence="11" id="KW-1185">Reference proteome</keyword>
<dbReference type="Proteomes" id="UP000275024">
    <property type="component" value="Unassembled WGS sequence"/>
</dbReference>
<comment type="similarity">
    <text evidence="2">Belongs to the protease inhibitor I16 (SSI) family.</text>
</comment>
<dbReference type="Gene3D" id="3.30.350.10">
    <property type="entry name" value="Subtilisin inhibitor-like"/>
    <property type="match status" value="1"/>
</dbReference>
<accession>A0A3A9WCX5</accession>
<evidence type="ECO:0000313" key="12">
    <source>
        <dbReference type="Proteomes" id="UP000275024"/>
    </source>
</evidence>
<evidence type="ECO:0000256" key="3">
    <source>
        <dbReference type="ARBA" id="ARBA00022525"/>
    </source>
</evidence>
<feature type="signal peptide" evidence="7">
    <location>
        <begin position="1"/>
        <end position="22"/>
    </location>
</feature>
<keyword evidence="5" id="KW-0722">Serine protease inhibitor</keyword>
<dbReference type="EMBL" id="RBDY01000002">
    <property type="protein sequence ID" value="RKN26768.1"/>
    <property type="molecule type" value="Genomic_DNA"/>
</dbReference>
<evidence type="ECO:0000256" key="6">
    <source>
        <dbReference type="ARBA" id="ARBA00023157"/>
    </source>
</evidence>
<keyword evidence="4" id="KW-0646">Protease inhibitor</keyword>
<organism evidence="9 12">
    <name type="scientific">Streptomyces radicis</name>
    <dbReference type="NCBI Taxonomy" id="1750517"/>
    <lineage>
        <taxon>Bacteria</taxon>
        <taxon>Bacillati</taxon>
        <taxon>Actinomycetota</taxon>
        <taxon>Actinomycetes</taxon>
        <taxon>Kitasatosporales</taxon>
        <taxon>Streptomycetaceae</taxon>
        <taxon>Streptomyces</taxon>
    </lineage>
</organism>
<dbReference type="AlphaFoldDB" id="A0A3A9WCX5"/>
<dbReference type="RefSeq" id="WP_120695642.1">
    <property type="nucleotide sequence ID" value="NZ_RBDX01000016.1"/>
</dbReference>
<comment type="caution">
    <text evidence="9">The sequence shown here is derived from an EMBL/GenBank/DDBJ whole genome shotgun (WGS) entry which is preliminary data.</text>
</comment>
<dbReference type="EMBL" id="RBDX01000016">
    <property type="protein sequence ID" value="RKN07214.1"/>
    <property type="molecule type" value="Genomic_DNA"/>
</dbReference>
<comment type="subcellular location">
    <subcellularLocation>
        <location evidence="1">Secreted</location>
    </subcellularLocation>
</comment>
<evidence type="ECO:0000256" key="4">
    <source>
        <dbReference type="ARBA" id="ARBA00022690"/>
    </source>
</evidence>
<dbReference type="GO" id="GO:0004867">
    <property type="term" value="F:serine-type endopeptidase inhibitor activity"/>
    <property type="evidence" value="ECO:0007669"/>
    <property type="project" value="UniProtKB-KW"/>
</dbReference>
<dbReference type="OrthoDB" id="3427327at2"/>
<evidence type="ECO:0000256" key="2">
    <source>
        <dbReference type="ARBA" id="ARBA00010472"/>
    </source>
</evidence>
<protein>
    <recommendedName>
        <fullName evidence="8">Subtilisin inhibitor domain-containing protein</fullName>
    </recommendedName>
</protein>
<reference evidence="11 12" key="1">
    <citation type="submission" date="2018-09" db="EMBL/GenBank/DDBJ databases">
        <title>Streptomyces sp. nov. DS1-2, an endophytic actinomycete isolated from roots of Dendrobium scabrilingue.</title>
        <authorList>
            <person name="Kuncharoen N."/>
            <person name="Kudo T."/>
            <person name="Ohkuma M."/>
            <person name="Yuki M."/>
            <person name="Tanasupawat S."/>
        </authorList>
    </citation>
    <scope>NUCLEOTIDE SEQUENCE [LARGE SCALE GENOMIC DNA]</scope>
    <source>
        <strain evidence="9 12">AZ1-7</strain>
        <strain evidence="10 11">DS1-2</strain>
    </source>
</reference>
<evidence type="ECO:0000313" key="10">
    <source>
        <dbReference type="EMBL" id="RKN26768.1"/>
    </source>
</evidence>
<evidence type="ECO:0000313" key="11">
    <source>
        <dbReference type="Proteomes" id="UP000268652"/>
    </source>
</evidence>
<evidence type="ECO:0000256" key="7">
    <source>
        <dbReference type="SAM" id="SignalP"/>
    </source>
</evidence>
<dbReference type="Pfam" id="PF00720">
    <property type="entry name" value="SSI"/>
    <property type="match status" value="1"/>
</dbReference>
<evidence type="ECO:0000256" key="1">
    <source>
        <dbReference type="ARBA" id="ARBA00004613"/>
    </source>
</evidence>
<evidence type="ECO:0000313" key="9">
    <source>
        <dbReference type="EMBL" id="RKN07214.1"/>
    </source>
</evidence>
<gene>
    <name evidence="10" type="ORF">D7318_05325</name>
    <name evidence="9" type="ORF">D7319_19225</name>
</gene>
<keyword evidence="7" id="KW-0732">Signal</keyword>
<keyword evidence="3" id="KW-0964">Secreted</keyword>
<feature type="chain" id="PRO_5017307075" description="Subtilisin inhibitor domain-containing protein" evidence="7">
    <location>
        <begin position="23"/>
        <end position="136"/>
    </location>
</feature>
<feature type="domain" description="Subtilisin inhibitor" evidence="8">
    <location>
        <begin position="45"/>
        <end position="110"/>
    </location>
</feature>
<keyword evidence="6" id="KW-1015">Disulfide bond</keyword>
<dbReference type="GO" id="GO:0005576">
    <property type="term" value="C:extracellular region"/>
    <property type="evidence" value="ECO:0007669"/>
    <property type="project" value="UniProtKB-SubCell"/>
</dbReference>
<dbReference type="InterPro" id="IPR036819">
    <property type="entry name" value="Subtilisin_inhibitor-like_sf"/>
</dbReference>
<dbReference type="SUPFAM" id="SSF55399">
    <property type="entry name" value="Subtilisin inhibitor"/>
    <property type="match status" value="1"/>
</dbReference>
<dbReference type="InterPro" id="IPR023549">
    <property type="entry name" value="Subtilisin_inhibitor"/>
</dbReference>
<evidence type="ECO:0000259" key="8">
    <source>
        <dbReference type="Pfam" id="PF00720"/>
    </source>
</evidence>